<dbReference type="Proteomes" id="UP000722485">
    <property type="component" value="Unassembled WGS sequence"/>
</dbReference>
<evidence type="ECO:0000313" key="2">
    <source>
        <dbReference type="Proteomes" id="UP000722485"/>
    </source>
</evidence>
<comment type="caution">
    <text evidence="1">The sequence shown here is derived from an EMBL/GenBank/DDBJ whole genome shotgun (WGS) entry which is preliminary data.</text>
</comment>
<gene>
    <name evidence="1" type="ORF">G7Z17_g4260</name>
</gene>
<sequence>MLSKSRTETSGDSSAVEEYIELYKLHRDIGNGICEDLHEREIPLNLSLIAGAARIDAITTLNWAPDSPRPYNITIQDPSKIACCPAGALAENNGNTCAYPTDAIIADTSCICGTTAGGDSVAFE</sequence>
<keyword evidence="2" id="KW-1185">Reference proteome</keyword>
<accession>A0A9P5H968</accession>
<reference evidence="1" key="1">
    <citation type="submission" date="2020-03" db="EMBL/GenBank/DDBJ databases">
        <title>Draft Genome Sequence of Cylindrodendrum hubeiense.</title>
        <authorList>
            <person name="Buettner E."/>
            <person name="Kellner H."/>
        </authorList>
    </citation>
    <scope>NUCLEOTIDE SEQUENCE</scope>
    <source>
        <strain evidence="1">IHI 201604</strain>
    </source>
</reference>
<evidence type="ECO:0000313" key="1">
    <source>
        <dbReference type="EMBL" id="KAF7552508.1"/>
    </source>
</evidence>
<proteinExistence type="predicted"/>
<dbReference type="OrthoDB" id="5394947at2759"/>
<protein>
    <submittedName>
        <fullName evidence="1">Uncharacterized protein</fullName>
    </submittedName>
</protein>
<organism evidence="1 2">
    <name type="scientific">Cylindrodendrum hubeiense</name>
    <dbReference type="NCBI Taxonomy" id="595255"/>
    <lineage>
        <taxon>Eukaryota</taxon>
        <taxon>Fungi</taxon>
        <taxon>Dikarya</taxon>
        <taxon>Ascomycota</taxon>
        <taxon>Pezizomycotina</taxon>
        <taxon>Sordariomycetes</taxon>
        <taxon>Hypocreomycetidae</taxon>
        <taxon>Hypocreales</taxon>
        <taxon>Nectriaceae</taxon>
        <taxon>Cylindrodendrum</taxon>
    </lineage>
</organism>
<dbReference type="AlphaFoldDB" id="A0A9P5H968"/>
<dbReference type="EMBL" id="JAANBB010000059">
    <property type="protein sequence ID" value="KAF7552508.1"/>
    <property type="molecule type" value="Genomic_DNA"/>
</dbReference>
<name>A0A9P5H968_9HYPO</name>